<dbReference type="Proteomes" id="UP001431784">
    <property type="component" value="Unassembled WGS sequence"/>
</dbReference>
<comment type="caution">
    <text evidence="3">The sequence shown here is derived from an EMBL/GenBank/DDBJ whole genome shotgun (WGS) entry which is preliminary data.</text>
</comment>
<keyword evidence="4" id="KW-1185">Reference proteome</keyword>
<evidence type="ECO:0000313" key="3">
    <source>
        <dbReference type="EMBL" id="MDD7969820.1"/>
    </source>
</evidence>
<dbReference type="InterPro" id="IPR035965">
    <property type="entry name" value="PAS-like_dom_sf"/>
</dbReference>
<sequence>MADALLLGMTISVGSALTVLGALMVFAGVSRRRTPPVFSPDIEDQDAVFIFRDHVLVDCSDRGRRLLSAISDENAVDGESGAHAGDLDNLLAYLAPHFPDIHQQLAQLAEQGALQLDATDESGLSLTARWRSGLAQLRLADTNAEGALVAMDRLSYNALHEELRNLRDVTRAAPLLIWQSDEKGQILWANSAYIAALHDSGQTSQQPLTWPLPPLFAEQDMSGGRLGLTFNDMPRWYSYHSVTAGCMVLHFATPIDAAVQSEFARREMMQMLTRTFATLPVGLALFDADRRLQVFNPALVDLTGLDPFFLAARPDLGQMLYTLRELRMLPEPKDFSTWHDEIVKMEEAAASGSYSEDWHLETGRIYHVTATPQPNGALAFFVQDTTSEATLLRGYRAEIETAQHILDLMPDAVVAFNMAGQAVFANAGYVQLWGRDPCADIADSGIEHAIQDWATLCEKTSFWTRLVGFVADPDTDTELTGTGTLKSGTAIALRAQRLVGGGVVVTFRRLVQENILGHPGFSHHAERVRSVDQAALLPVAADTGRPAIAGSEDAPVKLRSVKHKGSRIRV</sequence>
<accession>A0ABT5T3X9</accession>
<dbReference type="InterPro" id="IPR000014">
    <property type="entry name" value="PAS"/>
</dbReference>
<dbReference type="Gene3D" id="3.30.450.20">
    <property type="entry name" value="PAS domain"/>
    <property type="match status" value="1"/>
</dbReference>
<dbReference type="RefSeq" id="WP_274350323.1">
    <property type="nucleotide sequence ID" value="NZ_JAQZSM010000001.1"/>
</dbReference>
<evidence type="ECO:0000256" key="1">
    <source>
        <dbReference type="SAM" id="Phobius"/>
    </source>
</evidence>
<keyword evidence="1" id="KW-0472">Membrane</keyword>
<gene>
    <name evidence="3" type="ORF">PUT78_01800</name>
</gene>
<reference evidence="3" key="1">
    <citation type="submission" date="2023-02" db="EMBL/GenBank/DDBJ databases">
        <title>Description of Roseinatronobacter alkalisoli sp. nov., an alkaliphilic bacerium isolated from soda soil.</title>
        <authorList>
            <person name="Wei W."/>
        </authorList>
    </citation>
    <scope>NUCLEOTIDE SEQUENCE</scope>
    <source>
        <strain evidence="3">HJB301</strain>
    </source>
</reference>
<dbReference type="SUPFAM" id="SSF55785">
    <property type="entry name" value="PYP-like sensor domain (PAS domain)"/>
    <property type="match status" value="1"/>
</dbReference>
<dbReference type="Pfam" id="PF13188">
    <property type="entry name" value="PAS_8"/>
    <property type="match status" value="1"/>
</dbReference>
<feature type="domain" description="PAS" evidence="2">
    <location>
        <begin position="270"/>
        <end position="337"/>
    </location>
</feature>
<organism evidence="3 4">
    <name type="scientific">Roseinatronobacter alkalisoli</name>
    <dbReference type="NCBI Taxonomy" id="3028235"/>
    <lineage>
        <taxon>Bacteria</taxon>
        <taxon>Pseudomonadati</taxon>
        <taxon>Pseudomonadota</taxon>
        <taxon>Alphaproteobacteria</taxon>
        <taxon>Rhodobacterales</taxon>
        <taxon>Paracoccaceae</taxon>
        <taxon>Roseinatronobacter</taxon>
    </lineage>
</organism>
<keyword evidence="1" id="KW-1133">Transmembrane helix</keyword>
<evidence type="ECO:0000313" key="4">
    <source>
        <dbReference type="Proteomes" id="UP001431784"/>
    </source>
</evidence>
<name>A0ABT5T3X9_9RHOB</name>
<proteinExistence type="predicted"/>
<dbReference type="SMART" id="SM00091">
    <property type="entry name" value="PAS"/>
    <property type="match status" value="3"/>
</dbReference>
<feature type="transmembrane region" description="Helical" evidence="1">
    <location>
        <begin position="6"/>
        <end position="29"/>
    </location>
</feature>
<feature type="domain" description="PAS" evidence="2">
    <location>
        <begin position="400"/>
        <end position="466"/>
    </location>
</feature>
<protein>
    <submittedName>
        <fullName evidence="3">PAS-domain containing protein</fullName>
    </submittedName>
</protein>
<evidence type="ECO:0000259" key="2">
    <source>
        <dbReference type="SMART" id="SM00091"/>
    </source>
</evidence>
<feature type="domain" description="PAS" evidence="2">
    <location>
        <begin position="164"/>
        <end position="233"/>
    </location>
</feature>
<keyword evidence="1" id="KW-0812">Transmembrane</keyword>
<dbReference type="EMBL" id="JAQZSM010000001">
    <property type="protein sequence ID" value="MDD7969820.1"/>
    <property type="molecule type" value="Genomic_DNA"/>
</dbReference>